<comment type="similarity">
    <text evidence="1">Belongs to the sigma-70 factor family. ECF subfamily.</text>
</comment>
<name>A0ABV2LWC0_9FLAO</name>
<evidence type="ECO:0000256" key="4">
    <source>
        <dbReference type="ARBA" id="ARBA00023163"/>
    </source>
</evidence>
<reference evidence="7 8" key="1">
    <citation type="submission" date="2024-06" db="EMBL/GenBank/DDBJ databases">
        <title>Genomic Encyclopedia of Type Strains, Phase IV (KMG-IV): sequencing the most valuable type-strain genomes for metagenomic binning, comparative biology and taxonomic classification.</title>
        <authorList>
            <person name="Goeker M."/>
        </authorList>
    </citation>
    <scope>NUCLEOTIDE SEQUENCE [LARGE SCALE GENOMIC DNA]</scope>
    <source>
        <strain evidence="7 8">DSM 29388</strain>
    </source>
</reference>
<dbReference type="InterPro" id="IPR039425">
    <property type="entry name" value="RNA_pol_sigma-70-like"/>
</dbReference>
<comment type="caution">
    <text evidence="7">The sequence shown here is derived from an EMBL/GenBank/DDBJ whole genome shotgun (WGS) entry which is preliminary data.</text>
</comment>
<dbReference type="Proteomes" id="UP001549146">
    <property type="component" value="Unassembled WGS sequence"/>
</dbReference>
<dbReference type="SUPFAM" id="SSF88659">
    <property type="entry name" value="Sigma3 and sigma4 domains of RNA polymerase sigma factors"/>
    <property type="match status" value="1"/>
</dbReference>
<evidence type="ECO:0000313" key="7">
    <source>
        <dbReference type="EMBL" id="MET3731902.1"/>
    </source>
</evidence>
<dbReference type="InterPro" id="IPR013249">
    <property type="entry name" value="RNA_pol_sigma70_r4_t2"/>
</dbReference>
<evidence type="ECO:0000313" key="8">
    <source>
        <dbReference type="Proteomes" id="UP001549146"/>
    </source>
</evidence>
<evidence type="ECO:0000259" key="5">
    <source>
        <dbReference type="Pfam" id="PF04542"/>
    </source>
</evidence>
<keyword evidence="3" id="KW-0731">Sigma factor</keyword>
<dbReference type="Pfam" id="PF04542">
    <property type="entry name" value="Sigma70_r2"/>
    <property type="match status" value="1"/>
</dbReference>
<dbReference type="InterPro" id="IPR007627">
    <property type="entry name" value="RNA_pol_sigma70_r2"/>
</dbReference>
<dbReference type="InterPro" id="IPR013324">
    <property type="entry name" value="RNA_pol_sigma_r3/r4-like"/>
</dbReference>
<accession>A0ABV2LWC0</accession>
<evidence type="ECO:0000256" key="2">
    <source>
        <dbReference type="ARBA" id="ARBA00023015"/>
    </source>
</evidence>
<dbReference type="PANTHER" id="PTHR43133:SF46">
    <property type="entry name" value="RNA POLYMERASE SIGMA-70 FACTOR ECF SUBFAMILY"/>
    <property type="match status" value="1"/>
</dbReference>
<dbReference type="NCBIfam" id="TIGR02937">
    <property type="entry name" value="sigma70-ECF"/>
    <property type="match status" value="1"/>
</dbReference>
<evidence type="ECO:0000259" key="6">
    <source>
        <dbReference type="Pfam" id="PF08281"/>
    </source>
</evidence>
<keyword evidence="2" id="KW-0805">Transcription regulation</keyword>
<keyword evidence="8" id="KW-1185">Reference proteome</keyword>
<feature type="domain" description="RNA polymerase sigma-70 region 2" evidence="5">
    <location>
        <begin position="20"/>
        <end position="85"/>
    </location>
</feature>
<protein>
    <submittedName>
        <fullName evidence="7">RNA polymerase sigma-70 factor (ECF subfamily)</fullName>
    </submittedName>
</protein>
<organism evidence="7 8">
    <name type="scientific">Moheibacter stercoris</name>
    <dbReference type="NCBI Taxonomy" id="1628251"/>
    <lineage>
        <taxon>Bacteria</taxon>
        <taxon>Pseudomonadati</taxon>
        <taxon>Bacteroidota</taxon>
        <taxon>Flavobacteriia</taxon>
        <taxon>Flavobacteriales</taxon>
        <taxon>Weeksellaceae</taxon>
        <taxon>Moheibacter</taxon>
    </lineage>
</organism>
<proteinExistence type="inferred from homology"/>
<evidence type="ECO:0000256" key="1">
    <source>
        <dbReference type="ARBA" id="ARBA00010641"/>
    </source>
</evidence>
<sequence>MDVKILQLCIQKDRNAQRHLYDAIYPKLHFICKRYLKAREDQEEAMADAFMTIFTKLDQLKDSNAFHAWSKRIMVNQCLAYLKKKVDFEITIDENQSEISLTNWEFADSLEMEDLMGLLEKIPDGCKTIFNLFVVEGFSHKEIAEELNISVGTSKSQLNVAKTKLQDLVNVYYFSKAN</sequence>
<evidence type="ECO:0000256" key="3">
    <source>
        <dbReference type="ARBA" id="ARBA00023082"/>
    </source>
</evidence>
<dbReference type="InterPro" id="IPR036388">
    <property type="entry name" value="WH-like_DNA-bd_sf"/>
</dbReference>
<dbReference type="RefSeq" id="WP_354508605.1">
    <property type="nucleotide sequence ID" value="NZ_JBEPMO010000007.1"/>
</dbReference>
<dbReference type="Gene3D" id="1.10.1740.10">
    <property type="match status" value="1"/>
</dbReference>
<gene>
    <name evidence="7" type="ORF">ABID46_001484</name>
</gene>
<dbReference type="InterPro" id="IPR013325">
    <property type="entry name" value="RNA_pol_sigma_r2"/>
</dbReference>
<keyword evidence="4" id="KW-0804">Transcription</keyword>
<dbReference type="SUPFAM" id="SSF88946">
    <property type="entry name" value="Sigma2 domain of RNA polymerase sigma factors"/>
    <property type="match status" value="1"/>
</dbReference>
<feature type="domain" description="RNA polymerase sigma factor 70 region 4 type 2" evidence="6">
    <location>
        <begin position="113"/>
        <end position="165"/>
    </location>
</feature>
<dbReference type="PANTHER" id="PTHR43133">
    <property type="entry name" value="RNA POLYMERASE ECF-TYPE SIGMA FACTO"/>
    <property type="match status" value="1"/>
</dbReference>
<dbReference type="Pfam" id="PF08281">
    <property type="entry name" value="Sigma70_r4_2"/>
    <property type="match status" value="1"/>
</dbReference>
<dbReference type="Gene3D" id="1.10.10.10">
    <property type="entry name" value="Winged helix-like DNA-binding domain superfamily/Winged helix DNA-binding domain"/>
    <property type="match status" value="1"/>
</dbReference>
<dbReference type="EMBL" id="JBEPMO010000007">
    <property type="protein sequence ID" value="MET3731902.1"/>
    <property type="molecule type" value="Genomic_DNA"/>
</dbReference>
<dbReference type="InterPro" id="IPR014284">
    <property type="entry name" value="RNA_pol_sigma-70_dom"/>
</dbReference>